<dbReference type="RefSeq" id="WP_066124470.1">
    <property type="nucleotide sequence ID" value="NZ_FKIF01000002.1"/>
</dbReference>
<dbReference type="Gene3D" id="3.40.190.150">
    <property type="entry name" value="Bordetella uptake gene, domain 1"/>
    <property type="match status" value="1"/>
</dbReference>
<name>A0A157S857_9BORD</name>
<dbReference type="Proteomes" id="UP000076848">
    <property type="component" value="Unassembled WGS sequence"/>
</dbReference>
<feature type="chain" id="PRO_5007616032" evidence="2">
    <location>
        <begin position="33"/>
        <end position="335"/>
    </location>
</feature>
<gene>
    <name evidence="3" type="ORF">SAMEA3906486_01054</name>
</gene>
<keyword evidence="2" id="KW-0732">Signal</keyword>
<protein>
    <submittedName>
        <fullName evidence="3">Putattive exported protein</fullName>
    </submittedName>
</protein>
<sequence>MFTLPPRPLLGRLALASCTLALMLGAATQASAQDAFPERPLRLVVGFAPGGGADVVARLIGARASRALGQQVVVENRPGATGTIAADNVARSKPDGYSLFLGSQSTMLVAPSLYPQLPFSPSKDFTPVTMMVSMPLVLVVNPRLVRAKTVAELDAQIRESGDGGTTYASSGQGGPQHIAGELYSHRLKTPVTHVPYKGEAPAITDVLGGQVPFMFANLPVAMPYVKSGQLRALAVTSLKRDPKAGDLPTMAESGYGGFEVLTWYGIFAPAGTPRPVVDKLYGAVQTSLQDNATRDKLAEQGFTVVGSDPDKFSSFIEQEVPRWATTIRDLGIRPE</sequence>
<accession>A0A157S857</accession>
<reference evidence="3 4" key="1">
    <citation type="submission" date="2016-04" db="EMBL/GenBank/DDBJ databases">
        <authorList>
            <consortium name="Pathogen Informatics"/>
        </authorList>
    </citation>
    <scope>NUCLEOTIDE SEQUENCE [LARGE SCALE GENOMIC DNA]</scope>
    <source>
        <strain evidence="3 4">H050680373</strain>
    </source>
</reference>
<organism evidence="3 4">
    <name type="scientific">Bordetella ansorpii</name>
    <dbReference type="NCBI Taxonomy" id="288768"/>
    <lineage>
        <taxon>Bacteria</taxon>
        <taxon>Pseudomonadati</taxon>
        <taxon>Pseudomonadota</taxon>
        <taxon>Betaproteobacteria</taxon>
        <taxon>Burkholderiales</taxon>
        <taxon>Alcaligenaceae</taxon>
        <taxon>Bordetella</taxon>
    </lineage>
</organism>
<dbReference type="PIRSF" id="PIRSF017082">
    <property type="entry name" value="YflP"/>
    <property type="match status" value="1"/>
</dbReference>
<dbReference type="InterPro" id="IPR005064">
    <property type="entry name" value="BUG"/>
</dbReference>
<dbReference type="OrthoDB" id="8627838at2"/>
<proteinExistence type="inferred from homology"/>
<evidence type="ECO:0000313" key="4">
    <source>
        <dbReference type="Proteomes" id="UP000076848"/>
    </source>
</evidence>
<dbReference type="EMBL" id="FKIF01000002">
    <property type="protein sequence ID" value="SAI66602.1"/>
    <property type="molecule type" value="Genomic_DNA"/>
</dbReference>
<dbReference type="AlphaFoldDB" id="A0A157S857"/>
<dbReference type="InterPro" id="IPR042100">
    <property type="entry name" value="Bug_dom1"/>
</dbReference>
<dbReference type="Gene3D" id="3.40.190.10">
    <property type="entry name" value="Periplasmic binding protein-like II"/>
    <property type="match status" value="1"/>
</dbReference>
<dbReference type="Pfam" id="PF03401">
    <property type="entry name" value="TctC"/>
    <property type="match status" value="1"/>
</dbReference>
<comment type="similarity">
    <text evidence="1">Belongs to the UPF0065 (bug) family.</text>
</comment>
<feature type="signal peptide" evidence="2">
    <location>
        <begin position="1"/>
        <end position="32"/>
    </location>
</feature>
<dbReference type="CDD" id="cd13578">
    <property type="entry name" value="PBP2_Bug27"/>
    <property type="match status" value="1"/>
</dbReference>
<evidence type="ECO:0000256" key="2">
    <source>
        <dbReference type="SAM" id="SignalP"/>
    </source>
</evidence>
<dbReference type="STRING" id="288768.SAMEA3906486_01054"/>
<dbReference type="PANTHER" id="PTHR42928:SF5">
    <property type="entry name" value="BLR1237 PROTEIN"/>
    <property type="match status" value="1"/>
</dbReference>
<evidence type="ECO:0000256" key="1">
    <source>
        <dbReference type="ARBA" id="ARBA00006987"/>
    </source>
</evidence>
<evidence type="ECO:0000313" key="3">
    <source>
        <dbReference type="EMBL" id="SAI66602.1"/>
    </source>
</evidence>
<dbReference type="SUPFAM" id="SSF53850">
    <property type="entry name" value="Periplasmic binding protein-like II"/>
    <property type="match status" value="1"/>
</dbReference>
<dbReference type="PANTHER" id="PTHR42928">
    <property type="entry name" value="TRICARBOXYLATE-BINDING PROTEIN"/>
    <property type="match status" value="1"/>
</dbReference>
<keyword evidence="4" id="KW-1185">Reference proteome</keyword>